<protein>
    <submittedName>
        <fullName evidence="4">60S ribosomal protein L30</fullName>
    </submittedName>
</protein>
<dbReference type="GO" id="GO:1990904">
    <property type="term" value="C:ribonucleoprotein complex"/>
    <property type="evidence" value="ECO:0007669"/>
    <property type="project" value="UniProtKB-KW"/>
</dbReference>
<dbReference type="EMBL" id="KD191802">
    <property type="protein sequence ID" value="EMS53678.1"/>
    <property type="molecule type" value="Genomic_DNA"/>
</dbReference>
<dbReference type="PANTHER" id="PTHR11449">
    <property type="entry name" value="RIBOSOMAL PROTEIN L30"/>
    <property type="match status" value="1"/>
</dbReference>
<evidence type="ECO:0000256" key="2">
    <source>
        <dbReference type="ARBA" id="ARBA00023274"/>
    </source>
</evidence>
<feature type="compositionally biased region" description="Basic and acidic residues" evidence="3">
    <location>
        <begin position="30"/>
        <end position="39"/>
    </location>
</feature>
<dbReference type="GO" id="GO:0003723">
    <property type="term" value="F:RNA binding"/>
    <property type="evidence" value="ECO:0007669"/>
    <property type="project" value="InterPro"/>
</dbReference>
<dbReference type="Gene3D" id="3.30.1330.30">
    <property type="match status" value="1"/>
</dbReference>
<dbReference type="GO" id="GO:0005840">
    <property type="term" value="C:ribosome"/>
    <property type="evidence" value="ECO:0007669"/>
    <property type="project" value="UniProtKB-KW"/>
</dbReference>
<accession>M7YSN9</accession>
<keyword evidence="1 4" id="KW-0689">Ribosomal protein</keyword>
<dbReference type="InterPro" id="IPR039109">
    <property type="entry name" value="Ribosomal_eL30-like"/>
</dbReference>
<feature type="region of interest" description="Disordered" evidence="3">
    <location>
        <begin position="1"/>
        <end position="57"/>
    </location>
</feature>
<reference evidence="4" key="1">
    <citation type="journal article" date="2013" name="Nature">
        <title>Draft genome of the wheat A-genome progenitor Triticum urartu.</title>
        <authorList>
            <person name="Ling H.Q."/>
            <person name="Zhao S."/>
            <person name="Liu D."/>
            <person name="Wang J."/>
            <person name="Sun H."/>
            <person name="Zhang C."/>
            <person name="Fan H."/>
            <person name="Li D."/>
            <person name="Dong L."/>
            <person name="Tao Y."/>
            <person name="Gao C."/>
            <person name="Wu H."/>
            <person name="Li Y."/>
            <person name="Cui Y."/>
            <person name="Guo X."/>
            <person name="Zheng S."/>
            <person name="Wang B."/>
            <person name="Yu K."/>
            <person name="Liang Q."/>
            <person name="Yang W."/>
            <person name="Lou X."/>
            <person name="Chen J."/>
            <person name="Feng M."/>
            <person name="Jian J."/>
            <person name="Zhang X."/>
            <person name="Luo G."/>
            <person name="Jiang Y."/>
            <person name="Liu J."/>
            <person name="Wang Z."/>
            <person name="Sha Y."/>
            <person name="Zhang B."/>
            <person name="Wu H."/>
            <person name="Tang D."/>
            <person name="Shen Q."/>
            <person name="Xue P."/>
            <person name="Zou S."/>
            <person name="Wang X."/>
            <person name="Liu X."/>
            <person name="Wang F."/>
            <person name="Yang Y."/>
            <person name="An X."/>
            <person name="Dong Z."/>
            <person name="Zhang K."/>
            <person name="Zhang X."/>
            <person name="Luo M.C."/>
            <person name="Dvorak J."/>
            <person name="Tong Y."/>
            <person name="Wang J."/>
            <person name="Yang H."/>
            <person name="Li Z."/>
            <person name="Wang D."/>
            <person name="Zhang A."/>
            <person name="Wang J."/>
        </authorList>
    </citation>
    <scope>NUCLEOTIDE SEQUENCE</scope>
</reference>
<sequence>MAWSSEGGRREDTQEWSRASSLQHDELDEDLRGNSEANRRRGISPVQKKKKSRENIKNKMQLVIKSGKYTLGYKTVLKTLRGSKEYLTIEWD</sequence>
<dbReference type="InterPro" id="IPR029064">
    <property type="entry name" value="Ribosomal_eL30-like_sf"/>
</dbReference>
<proteinExistence type="predicted"/>
<dbReference type="SUPFAM" id="SSF55315">
    <property type="entry name" value="L30e-like"/>
    <property type="match status" value="1"/>
</dbReference>
<name>M7YSN9_TRIUA</name>
<dbReference type="AlphaFoldDB" id="M7YSN9"/>
<evidence type="ECO:0000256" key="3">
    <source>
        <dbReference type="SAM" id="MobiDB-lite"/>
    </source>
</evidence>
<keyword evidence="2" id="KW-0687">Ribonucleoprotein</keyword>
<gene>
    <name evidence="4" type="ORF">TRIUR3_33150</name>
</gene>
<organism evidence="4">
    <name type="scientific">Triticum urartu</name>
    <name type="common">Red wild einkorn</name>
    <name type="synonym">Crithodium urartu</name>
    <dbReference type="NCBI Taxonomy" id="4572"/>
    <lineage>
        <taxon>Eukaryota</taxon>
        <taxon>Viridiplantae</taxon>
        <taxon>Streptophyta</taxon>
        <taxon>Embryophyta</taxon>
        <taxon>Tracheophyta</taxon>
        <taxon>Spermatophyta</taxon>
        <taxon>Magnoliopsida</taxon>
        <taxon>Liliopsida</taxon>
        <taxon>Poales</taxon>
        <taxon>Poaceae</taxon>
        <taxon>BOP clade</taxon>
        <taxon>Pooideae</taxon>
        <taxon>Triticodae</taxon>
        <taxon>Triticeae</taxon>
        <taxon>Triticinae</taxon>
        <taxon>Triticum</taxon>
    </lineage>
</organism>
<dbReference type="STRING" id="4572.M7YSN9"/>
<evidence type="ECO:0000313" key="4">
    <source>
        <dbReference type="EMBL" id="EMS53678.1"/>
    </source>
</evidence>
<evidence type="ECO:0000256" key="1">
    <source>
        <dbReference type="ARBA" id="ARBA00022980"/>
    </source>
</evidence>